<keyword evidence="2" id="KW-0808">Transferase</keyword>
<feature type="region of interest" description="Disordered" evidence="1">
    <location>
        <begin position="296"/>
        <end position="315"/>
    </location>
</feature>
<feature type="compositionally biased region" description="Low complexity" evidence="1">
    <location>
        <begin position="33"/>
        <end position="45"/>
    </location>
</feature>
<reference evidence="2" key="1">
    <citation type="submission" date="2020-02" db="EMBL/GenBank/DDBJ databases">
        <authorList>
            <person name="Meier V. D."/>
        </authorList>
    </citation>
    <scope>NUCLEOTIDE SEQUENCE</scope>
    <source>
        <strain evidence="2">AVDCRST_MAG40</strain>
    </source>
</reference>
<feature type="compositionally biased region" description="Gly residues" evidence="1">
    <location>
        <begin position="65"/>
        <end position="76"/>
    </location>
</feature>
<feature type="compositionally biased region" description="Low complexity" evidence="1">
    <location>
        <begin position="305"/>
        <end position="315"/>
    </location>
</feature>
<dbReference type="AlphaFoldDB" id="A0A6J4LI05"/>
<evidence type="ECO:0000313" key="2">
    <source>
        <dbReference type="EMBL" id="CAA9333778.1"/>
    </source>
</evidence>
<sequence>DRNRAVPRRDERHRGVRAPAVLDPRPDHRRRLVGVPGRGRPVPPVRVARLPVGAPRDHRAAAAGARGGDLDVGGGPRARRARVGVPRGAGPRARHGVQLPVPLGGVPAHRPRVHRAVHRALHLGPRARAAGDQQLPRHHDRLRDAVHRLPPPGRAGALPGGAARGDRRGERPRVRRREQRRVQGGVRGVAGGVRRGGAGAVRAARLARGAARDAALPRGRAAHRGRRPPLHHARAVRQRVRGALQVQRAAPGGLPQPLGVRARPVRAPRVRLHGGPRPHQAPLLHDPRAAQPLAHRARRPGHRLGGAARPRAARV</sequence>
<gene>
    <name evidence="2" type="ORF">AVDCRST_MAG40-2060</name>
</gene>
<feature type="region of interest" description="Disordered" evidence="1">
    <location>
        <begin position="1"/>
        <end position="45"/>
    </location>
</feature>
<proteinExistence type="predicted"/>
<feature type="compositionally biased region" description="Basic residues" evidence="1">
    <location>
        <begin position="220"/>
        <end position="233"/>
    </location>
</feature>
<organism evidence="2">
    <name type="scientific">uncultured Gemmatimonadaceae bacterium</name>
    <dbReference type="NCBI Taxonomy" id="246130"/>
    <lineage>
        <taxon>Bacteria</taxon>
        <taxon>Pseudomonadati</taxon>
        <taxon>Gemmatimonadota</taxon>
        <taxon>Gemmatimonadia</taxon>
        <taxon>Gemmatimonadales</taxon>
        <taxon>Gemmatimonadaceae</taxon>
        <taxon>environmental samples</taxon>
    </lineage>
</organism>
<dbReference type="EC" id="2.5.1.18" evidence="2"/>
<feature type="region of interest" description="Disordered" evidence="1">
    <location>
        <begin position="61"/>
        <end position="107"/>
    </location>
</feature>
<name>A0A6J4LI05_9BACT</name>
<feature type="region of interest" description="Disordered" evidence="1">
    <location>
        <begin position="212"/>
        <end position="233"/>
    </location>
</feature>
<feature type="non-terminal residue" evidence="2">
    <location>
        <position position="1"/>
    </location>
</feature>
<protein>
    <submittedName>
        <fullName evidence="2">Glutathione S-transferase, omega</fullName>
        <ecNumber evidence="2">2.5.1.18</ecNumber>
    </submittedName>
</protein>
<dbReference type="GO" id="GO:0004364">
    <property type="term" value="F:glutathione transferase activity"/>
    <property type="evidence" value="ECO:0007669"/>
    <property type="project" value="UniProtKB-EC"/>
</dbReference>
<dbReference type="EMBL" id="CADCTX010000621">
    <property type="protein sequence ID" value="CAA9333778.1"/>
    <property type="molecule type" value="Genomic_DNA"/>
</dbReference>
<evidence type="ECO:0000256" key="1">
    <source>
        <dbReference type="SAM" id="MobiDB-lite"/>
    </source>
</evidence>
<accession>A0A6J4LI05</accession>
<feature type="region of interest" description="Disordered" evidence="1">
    <location>
        <begin position="147"/>
        <end position="182"/>
    </location>
</feature>
<feature type="non-terminal residue" evidence="2">
    <location>
        <position position="315"/>
    </location>
</feature>